<dbReference type="EMBL" id="FMCT01000012">
    <property type="protein sequence ID" value="SCF43057.1"/>
    <property type="molecule type" value="Genomic_DNA"/>
</dbReference>
<sequence length="115" mass="12744">MSDVLNPVDIEAAIRSCSDRIANGVRVCSERYDGYLKADAAYDKAFARAYMDHAGPAHEKKYAAELATVEQRAVRDAADVAYRYADRQAKALELELRAWQSVNASVRSMYSVAGH</sequence>
<keyword evidence="2" id="KW-1185">Reference proteome</keyword>
<protein>
    <submittedName>
        <fullName evidence="1">Uncharacterized protein</fullName>
    </submittedName>
</protein>
<dbReference type="Proteomes" id="UP000183585">
    <property type="component" value="Unassembled WGS sequence"/>
</dbReference>
<dbReference type="RefSeq" id="WP_074476959.1">
    <property type="nucleotide sequence ID" value="NZ_FMCT01000012.1"/>
</dbReference>
<evidence type="ECO:0000313" key="1">
    <source>
        <dbReference type="EMBL" id="SCF43057.1"/>
    </source>
</evidence>
<gene>
    <name evidence="1" type="ORF">GA0070563_112181</name>
</gene>
<organism evidence="1 2">
    <name type="scientific">Micromonospora carbonacea</name>
    <dbReference type="NCBI Taxonomy" id="47853"/>
    <lineage>
        <taxon>Bacteria</taxon>
        <taxon>Bacillati</taxon>
        <taxon>Actinomycetota</taxon>
        <taxon>Actinomycetes</taxon>
        <taxon>Micromonosporales</taxon>
        <taxon>Micromonosporaceae</taxon>
        <taxon>Micromonospora</taxon>
    </lineage>
</organism>
<evidence type="ECO:0000313" key="2">
    <source>
        <dbReference type="Proteomes" id="UP000183585"/>
    </source>
</evidence>
<proteinExistence type="predicted"/>
<dbReference type="AlphaFoldDB" id="A0A1C5ACU2"/>
<accession>A0A1C5ACU2</accession>
<name>A0A1C5ACU2_9ACTN</name>
<reference evidence="2" key="1">
    <citation type="submission" date="2016-06" db="EMBL/GenBank/DDBJ databases">
        <authorList>
            <person name="Varghese N."/>
            <person name="Submissions Spin"/>
        </authorList>
    </citation>
    <scope>NUCLEOTIDE SEQUENCE [LARGE SCALE GENOMIC DNA]</scope>
    <source>
        <strain evidence="2">DSM 43168</strain>
    </source>
</reference>